<evidence type="ECO:0000313" key="1">
    <source>
        <dbReference type="EMBL" id="AIS01019.1"/>
    </source>
</evidence>
<dbReference type="Proteomes" id="UP000029482">
    <property type="component" value="Chromosome"/>
</dbReference>
<keyword evidence="2" id="KW-1185">Reference proteome</keyword>
<dbReference type="KEGG" id="sgu:SGLAU_25405"/>
<dbReference type="EMBL" id="CP009438">
    <property type="protein sequence ID" value="AIS01019.1"/>
    <property type="molecule type" value="Genomic_DNA"/>
</dbReference>
<reference evidence="2" key="1">
    <citation type="journal article" date="2015" name="J. Biotechnol.">
        <title>Complete genome sequence of the actinobacterium Streptomyces glaucescens GLA.O (DSM 40922) consisting of a linear chromosome and one linear plasmid.</title>
        <authorList>
            <person name="Ortseifen V."/>
            <person name="Winkler A."/>
            <person name="Albersmeier A."/>
            <person name="Wendler S."/>
            <person name="Puhler A."/>
            <person name="Kalinowski J."/>
            <person name="Ruckert C."/>
        </authorList>
    </citation>
    <scope>NUCLEOTIDE SEQUENCE [LARGE SCALE GENOMIC DNA]</scope>
    <source>
        <strain evidence="2">DSM 40922 / GLA O</strain>
    </source>
</reference>
<dbReference type="AlphaFoldDB" id="A0A089XCN9"/>
<sequence>MRVAEVTAPTVRKTLLQLSATARKLRFRQHGVKTPDTTFSTAVPEERVAIRELCDPANDAPGDPGDSGGLW</sequence>
<accession>A0A089XCN9</accession>
<name>A0A089XCN9_STRGA</name>
<gene>
    <name evidence="1" type="ORF">SGLAU_25405</name>
</gene>
<organism evidence="1 2">
    <name type="scientific">Streptomyces glaucescens</name>
    <dbReference type="NCBI Taxonomy" id="1907"/>
    <lineage>
        <taxon>Bacteria</taxon>
        <taxon>Bacillati</taxon>
        <taxon>Actinomycetota</taxon>
        <taxon>Actinomycetes</taxon>
        <taxon>Kitasatosporales</taxon>
        <taxon>Streptomycetaceae</taxon>
        <taxon>Streptomyces</taxon>
    </lineage>
</organism>
<evidence type="ECO:0000313" key="2">
    <source>
        <dbReference type="Proteomes" id="UP000029482"/>
    </source>
</evidence>
<dbReference type="HOGENOM" id="CLU_2738291_0_0_11"/>
<proteinExistence type="predicted"/>
<protein>
    <submittedName>
        <fullName evidence="1">Uncharacterized protein</fullName>
    </submittedName>
</protein>